<accession>T1CMQ1</accession>
<evidence type="ECO:0000256" key="1">
    <source>
        <dbReference type="SAM" id="MobiDB-lite"/>
    </source>
</evidence>
<name>T1CMQ1_9ZZZZ</name>
<reference evidence="2" key="2">
    <citation type="journal article" date="2014" name="ISME J.">
        <title>Microbial stratification in low pH oxic and suboxic macroscopic growths along an acid mine drainage.</title>
        <authorList>
            <person name="Mendez-Garcia C."/>
            <person name="Mesa V."/>
            <person name="Sprenger R.R."/>
            <person name="Richter M."/>
            <person name="Diez M.S."/>
            <person name="Solano J."/>
            <person name="Bargiela R."/>
            <person name="Golyshina O.V."/>
            <person name="Manteca A."/>
            <person name="Ramos J.L."/>
            <person name="Gallego J.R."/>
            <person name="Llorente I."/>
            <person name="Martins Dos Santos V.A."/>
            <person name="Jensen O.N."/>
            <person name="Pelaez A.I."/>
            <person name="Sanchez J."/>
            <person name="Ferrer M."/>
        </authorList>
    </citation>
    <scope>NUCLEOTIDE SEQUENCE</scope>
</reference>
<dbReference type="Gene3D" id="2.10.260.10">
    <property type="match status" value="1"/>
</dbReference>
<dbReference type="NCBIfam" id="NF040493">
    <property type="entry name" value="TA_anti_VapB"/>
    <property type="match status" value="1"/>
</dbReference>
<reference evidence="2" key="1">
    <citation type="submission" date="2013-08" db="EMBL/GenBank/DDBJ databases">
        <authorList>
            <person name="Mendez C."/>
            <person name="Richter M."/>
            <person name="Ferrer M."/>
            <person name="Sanchez J."/>
        </authorList>
    </citation>
    <scope>NUCLEOTIDE SEQUENCE</scope>
</reference>
<evidence type="ECO:0008006" key="3">
    <source>
        <dbReference type="Google" id="ProtNLM"/>
    </source>
</evidence>
<comment type="caution">
    <text evidence="2">The sequence shown here is derived from an EMBL/GenBank/DDBJ whole genome shotgun (WGS) entry which is preliminary data.</text>
</comment>
<organism evidence="2">
    <name type="scientific">mine drainage metagenome</name>
    <dbReference type="NCBI Taxonomy" id="410659"/>
    <lineage>
        <taxon>unclassified sequences</taxon>
        <taxon>metagenomes</taxon>
        <taxon>ecological metagenomes</taxon>
    </lineage>
</organism>
<dbReference type="AlphaFoldDB" id="T1CMQ1"/>
<sequence>MRLPQELRFPQDVKEVRIRKQGDNLLISPVRPDWDSFFARKPQAPESFLEPRDDAPPQWREPL</sequence>
<gene>
    <name evidence="2" type="ORF">B1A_06410</name>
</gene>
<feature type="region of interest" description="Disordered" evidence="1">
    <location>
        <begin position="41"/>
        <end position="63"/>
    </location>
</feature>
<proteinExistence type="predicted"/>
<protein>
    <recommendedName>
        <fullName evidence="3">AbrB/MazE/SpoVT family DNA-binding domain-containing protein</fullName>
    </recommendedName>
</protein>
<evidence type="ECO:0000313" key="2">
    <source>
        <dbReference type="EMBL" id="EQD70215.1"/>
    </source>
</evidence>
<dbReference type="InterPro" id="IPR047976">
    <property type="entry name" value="Anti_VapB2-like"/>
</dbReference>
<dbReference type="EMBL" id="AUZX01004658">
    <property type="protein sequence ID" value="EQD70215.1"/>
    <property type="molecule type" value="Genomic_DNA"/>
</dbReference>